<sequence>MEKSQILNEKEKELKGRYQIKDTINIPGFNVYSAIDLKSKLPVAIQEVSDIFQDRNDAKRAYTEIKTFELLDHDNITKFLSLQATPKFDNFTKFFIISELLNSSLDQIISDSQNLLAVNNRRFIIFQILKTLKYLHSANIIVKSLNPLNIFFDSSYNIKFLFFGIERYQKPDKIVERWYKAPEIFLLNDCLDPSADIWSVGCIFYSLITKKVLFQGKTLLEHIESIISKIGNLTEDDLSYNDKKIVSGIIDVSPNKTEPNWNELIPNGLGEEIELIKSMLVWKPSKRITIDDALKNPYFNGLYNPSNIKTTEPIDMHEIDHLKVEDFKQIIWEEIQSKKH</sequence>
<reference evidence="4 5" key="1">
    <citation type="submission" date="2024-04" db="EMBL/GenBank/DDBJ databases">
        <title>Tritrichomonas musculus Genome.</title>
        <authorList>
            <person name="Alves-Ferreira E."/>
            <person name="Grigg M."/>
            <person name="Lorenzi H."/>
            <person name="Galac M."/>
        </authorList>
    </citation>
    <scope>NUCLEOTIDE SEQUENCE [LARGE SCALE GENOMIC DNA]</scope>
    <source>
        <strain evidence="4 5">EAF2021</strain>
    </source>
</reference>
<dbReference type="Proteomes" id="UP001470230">
    <property type="component" value="Unassembled WGS sequence"/>
</dbReference>
<dbReference type="InterPro" id="IPR050117">
    <property type="entry name" value="MAPK"/>
</dbReference>
<keyword evidence="2" id="KW-0067">ATP-binding</keyword>
<name>A0ABR2HN85_9EUKA</name>
<organism evidence="4 5">
    <name type="scientific">Tritrichomonas musculus</name>
    <dbReference type="NCBI Taxonomy" id="1915356"/>
    <lineage>
        <taxon>Eukaryota</taxon>
        <taxon>Metamonada</taxon>
        <taxon>Parabasalia</taxon>
        <taxon>Tritrichomonadida</taxon>
        <taxon>Tritrichomonadidae</taxon>
        <taxon>Tritrichomonas</taxon>
    </lineage>
</organism>
<dbReference type="PROSITE" id="PS50011">
    <property type="entry name" value="PROTEIN_KINASE_DOM"/>
    <property type="match status" value="1"/>
</dbReference>
<dbReference type="Gene3D" id="3.30.200.20">
    <property type="entry name" value="Phosphorylase Kinase, domain 1"/>
    <property type="match status" value="1"/>
</dbReference>
<proteinExistence type="predicted"/>
<evidence type="ECO:0000313" key="5">
    <source>
        <dbReference type="Proteomes" id="UP001470230"/>
    </source>
</evidence>
<dbReference type="InterPro" id="IPR000719">
    <property type="entry name" value="Prot_kinase_dom"/>
</dbReference>
<keyword evidence="1" id="KW-0547">Nucleotide-binding</keyword>
<dbReference type="InterPro" id="IPR011009">
    <property type="entry name" value="Kinase-like_dom_sf"/>
</dbReference>
<evidence type="ECO:0000313" key="4">
    <source>
        <dbReference type="EMBL" id="KAK8850176.1"/>
    </source>
</evidence>
<dbReference type="SUPFAM" id="SSF56112">
    <property type="entry name" value="Protein kinase-like (PK-like)"/>
    <property type="match status" value="1"/>
</dbReference>
<protein>
    <recommendedName>
        <fullName evidence="3">Protein kinase domain-containing protein</fullName>
    </recommendedName>
</protein>
<dbReference type="SMART" id="SM00220">
    <property type="entry name" value="S_TKc"/>
    <property type="match status" value="1"/>
</dbReference>
<dbReference type="PANTHER" id="PTHR24055">
    <property type="entry name" value="MITOGEN-ACTIVATED PROTEIN KINASE"/>
    <property type="match status" value="1"/>
</dbReference>
<gene>
    <name evidence="4" type="ORF">M9Y10_018299</name>
</gene>
<evidence type="ECO:0000256" key="2">
    <source>
        <dbReference type="ARBA" id="ARBA00022840"/>
    </source>
</evidence>
<dbReference type="Gene3D" id="1.10.510.10">
    <property type="entry name" value="Transferase(Phosphotransferase) domain 1"/>
    <property type="match status" value="1"/>
</dbReference>
<evidence type="ECO:0000259" key="3">
    <source>
        <dbReference type="PROSITE" id="PS50011"/>
    </source>
</evidence>
<dbReference type="EMBL" id="JAPFFF010000024">
    <property type="protein sequence ID" value="KAK8850176.1"/>
    <property type="molecule type" value="Genomic_DNA"/>
</dbReference>
<accession>A0ABR2HN85</accession>
<dbReference type="Pfam" id="PF00069">
    <property type="entry name" value="Pkinase"/>
    <property type="match status" value="1"/>
</dbReference>
<evidence type="ECO:0000256" key="1">
    <source>
        <dbReference type="ARBA" id="ARBA00022741"/>
    </source>
</evidence>
<feature type="domain" description="Protein kinase" evidence="3">
    <location>
        <begin position="18"/>
        <end position="299"/>
    </location>
</feature>
<keyword evidence="5" id="KW-1185">Reference proteome</keyword>
<comment type="caution">
    <text evidence="4">The sequence shown here is derived from an EMBL/GenBank/DDBJ whole genome shotgun (WGS) entry which is preliminary data.</text>
</comment>